<protein>
    <submittedName>
        <fullName evidence="1">Uncharacterized protein</fullName>
    </submittedName>
</protein>
<sequence>MESSFISSGGRSRRGGPTRCFYGEKLAVVVSWIADNHSRRFYGSLNDWVGHKCRYFDWRDDELCWCDKVLILE</sequence>
<evidence type="ECO:0000313" key="1">
    <source>
        <dbReference type="EMBL" id="KAF3957184.1"/>
    </source>
</evidence>
<dbReference type="OrthoDB" id="1102493at2759"/>
<comment type="caution">
    <text evidence="1">The sequence shown here is derived from an EMBL/GenBank/DDBJ whole genome shotgun (WGS) entry which is preliminary data.</text>
</comment>
<organism evidence="1 2">
    <name type="scientific">Castanea mollissima</name>
    <name type="common">Chinese chestnut</name>
    <dbReference type="NCBI Taxonomy" id="60419"/>
    <lineage>
        <taxon>Eukaryota</taxon>
        <taxon>Viridiplantae</taxon>
        <taxon>Streptophyta</taxon>
        <taxon>Embryophyta</taxon>
        <taxon>Tracheophyta</taxon>
        <taxon>Spermatophyta</taxon>
        <taxon>Magnoliopsida</taxon>
        <taxon>eudicotyledons</taxon>
        <taxon>Gunneridae</taxon>
        <taxon>Pentapetalae</taxon>
        <taxon>rosids</taxon>
        <taxon>fabids</taxon>
        <taxon>Fagales</taxon>
        <taxon>Fagaceae</taxon>
        <taxon>Castanea</taxon>
    </lineage>
</organism>
<reference evidence="1" key="1">
    <citation type="submission" date="2020-03" db="EMBL/GenBank/DDBJ databases">
        <title>Castanea mollissima Vanexum genome sequencing.</title>
        <authorList>
            <person name="Staton M."/>
        </authorList>
    </citation>
    <scope>NUCLEOTIDE SEQUENCE</scope>
    <source>
        <tissue evidence="1">Leaf</tissue>
    </source>
</reference>
<name>A0A8J4R2D9_9ROSI</name>
<dbReference type="Proteomes" id="UP000737018">
    <property type="component" value="Unassembled WGS sequence"/>
</dbReference>
<proteinExistence type="predicted"/>
<dbReference type="EMBL" id="JRKL02002893">
    <property type="protein sequence ID" value="KAF3957184.1"/>
    <property type="molecule type" value="Genomic_DNA"/>
</dbReference>
<accession>A0A8J4R2D9</accession>
<gene>
    <name evidence="1" type="ORF">CMV_017778</name>
</gene>
<evidence type="ECO:0000313" key="2">
    <source>
        <dbReference type="Proteomes" id="UP000737018"/>
    </source>
</evidence>
<keyword evidence="2" id="KW-1185">Reference proteome</keyword>
<dbReference type="AlphaFoldDB" id="A0A8J4R2D9"/>